<organism evidence="7 8">
    <name type="scientific">Luteococcus japonicus LSP_Lj1</name>
    <dbReference type="NCBI Taxonomy" id="1255658"/>
    <lineage>
        <taxon>Bacteria</taxon>
        <taxon>Bacillati</taxon>
        <taxon>Actinomycetota</taxon>
        <taxon>Actinomycetes</taxon>
        <taxon>Propionibacteriales</taxon>
        <taxon>Propionibacteriaceae</taxon>
        <taxon>Luteococcus</taxon>
    </lineage>
</organism>
<dbReference type="GO" id="GO:0009061">
    <property type="term" value="P:anaerobic respiration"/>
    <property type="evidence" value="ECO:0007669"/>
    <property type="project" value="InterPro"/>
</dbReference>
<feature type="domain" description="4Fe-4S ferredoxin-type" evidence="6">
    <location>
        <begin position="41"/>
        <end position="70"/>
    </location>
</feature>
<keyword evidence="2" id="KW-0479">Metal-binding</keyword>
<protein>
    <submittedName>
        <fullName evidence="7">Anaerobic glycerol-3-phosphate dehydrogenase subunit C</fullName>
        <ecNumber evidence="7">1.1.5.3</ecNumber>
    </submittedName>
</protein>
<reference evidence="7 8" key="1">
    <citation type="submission" date="2017-02" db="EMBL/GenBank/DDBJ databases">
        <authorList>
            <person name="Peterson S.W."/>
        </authorList>
    </citation>
    <scope>NUCLEOTIDE SEQUENCE [LARGE SCALE GENOMIC DNA]</scope>
    <source>
        <strain evidence="7 8">LSP_Lj1</strain>
    </source>
</reference>
<name>A0A1R4IHP5_9ACTN</name>
<dbReference type="Gene3D" id="1.10.1060.10">
    <property type="entry name" value="Alpha-helical ferredoxin"/>
    <property type="match status" value="1"/>
</dbReference>
<dbReference type="InterPro" id="IPR009051">
    <property type="entry name" value="Helical_ferredxn"/>
</dbReference>
<evidence type="ECO:0000256" key="1">
    <source>
        <dbReference type="ARBA" id="ARBA00022485"/>
    </source>
</evidence>
<feature type="domain" description="4Fe-4S ferredoxin-type" evidence="6">
    <location>
        <begin position="84"/>
        <end position="115"/>
    </location>
</feature>
<dbReference type="PROSITE" id="PS00198">
    <property type="entry name" value="4FE4S_FER_1"/>
    <property type="match status" value="2"/>
</dbReference>
<dbReference type="EC" id="1.1.5.3" evidence="7"/>
<dbReference type="InterPro" id="IPR017900">
    <property type="entry name" value="4Fe4S_Fe_S_CS"/>
</dbReference>
<dbReference type="Pfam" id="PF13183">
    <property type="entry name" value="Fer4_8"/>
    <property type="match status" value="1"/>
</dbReference>
<dbReference type="PANTHER" id="PTHR32479:SF19">
    <property type="entry name" value="ANAEROBIC GLYCEROL-3-PHOSPHATE DEHYDROGENASE SUBUNIT C"/>
    <property type="match status" value="1"/>
</dbReference>
<keyword evidence="1" id="KW-0004">4Fe-4S</keyword>
<evidence type="ECO:0000313" key="7">
    <source>
        <dbReference type="EMBL" id="SJN19336.1"/>
    </source>
</evidence>
<dbReference type="NCBIfam" id="NF008369">
    <property type="entry name" value="PRK11168.1"/>
    <property type="match status" value="1"/>
</dbReference>
<dbReference type="GO" id="GO:0046872">
    <property type="term" value="F:metal ion binding"/>
    <property type="evidence" value="ECO:0007669"/>
    <property type="project" value="UniProtKB-KW"/>
</dbReference>
<sequence length="450" mass="49238">MSDQKPVEDLSRLAPGPTDVLIAPVNQREAAKAAMEHATDEVARASLDHCVKCTICETVCPVAKVTPLFSGPKYVGPQAERFRNGESVDHSLDYCSSCGICTLNCPQGVKIAELNSQARAVMKKDHMPVRDRLMTQTTLEGMVMSPLAPVANAALGMKPVRTVIEKVVGVHRDAPMPEAHFETLRMWLRKRPARTTPATRGPVVFFTGCAGSYFEVETSKKSIELLEFLGYEVLVPKQGCCGLAEQSNGLFEQATKHVLKLCRQLQSAGKDLTIISSSGSCVGMLKHEAHEIMGVDAEELHDVGTRSRDISEFLLELADAGELPLDFRQMDIEIPYHQPCQVKSQGMGMPAMHLLELIPGVTVQESGQPCCGIAGTYGLKKEKYEVAQAVGKPVFEHMKKHDHGVGACDTETCRWQIRKGSGVNTVHPVEILHYAYGLSDDLFEAKVAER</sequence>
<dbReference type="InterPro" id="IPR004017">
    <property type="entry name" value="Cys_rich_dom"/>
</dbReference>
<dbReference type="GO" id="GO:0009331">
    <property type="term" value="C:glycerol-3-phosphate dehydrogenase (FAD) complex"/>
    <property type="evidence" value="ECO:0007669"/>
    <property type="project" value="InterPro"/>
</dbReference>
<dbReference type="EMBL" id="FUKQ01000007">
    <property type="protein sequence ID" value="SJN19336.1"/>
    <property type="molecule type" value="Genomic_DNA"/>
</dbReference>
<keyword evidence="5" id="KW-0411">Iron-sulfur</keyword>
<evidence type="ECO:0000256" key="5">
    <source>
        <dbReference type="ARBA" id="ARBA00023014"/>
    </source>
</evidence>
<evidence type="ECO:0000256" key="3">
    <source>
        <dbReference type="ARBA" id="ARBA00022737"/>
    </source>
</evidence>
<evidence type="ECO:0000313" key="8">
    <source>
        <dbReference type="Proteomes" id="UP000188342"/>
    </source>
</evidence>
<keyword evidence="8" id="KW-1185">Reference proteome</keyword>
<evidence type="ECO:0000259" key="6">
    <source>
        <dbReference type="PROSITE" id="PS51379"/>
    </source>
</evidence>
<dbReference type="GO" id="GO:0051539">
    <property type="term" value="F:4 iron, 4 sulfur cluster binding"/>
    <property type="evidence" value="ECO:0007669"/>
    <property type="project" value="UniProtKB-KW"/>
</dbReference>
<keyword evidence="3" id="KW-0677">Repeat</keyword>
<dbReference type="Proteomes" id="UP000188342">
    <property type="component" value="Unassembled WGS sequence"/>
</dbReference>
<dbReference type="NCBIfam" id="TIGR03379">
    <property type="entry name" value="glycerol3P_GlpC"/>
    <property type="match status" value="1"/>
</dbReference>
<dbReference type="STRING" id="1255658.FM114_01945"/>
<dbReference type="InterPro" id="IPR017896">
    <property type="entry name" value="4Fe4S_Fe-S-bd"/>
</dbReference>
<keyword evidence="7" id="KW-0560">Oxidoreductase</keyword>
<accession>A0A1R4IHP5</accession>
<evidence type="ECO:0000256" key="4">
    <source>
        <dbReference type="ARBA" id="ARBA00023004"/>
    </source>
</evidence>
<dbReference type="SUPFAM" id="SSF46548">
    <property type="entry name" value="alpha-helical ferredoxin"/>
    <property type="match status" value="1"/>
</dbReference>
<dbReference type="AlphaFoldDB" id="A0A1R4IHP5"/>
<evidence type="ECO:0000256" key="2">
    <source>
        <dbReference type="ARBA" id="ARBA00022723"/>
    </source>
</evidence>
<gene>
    <name evidence="7" type="ORF">FM114_01945</name>
</gene>
<dbReference type="GO" id="GO:0016020">
    <property type="term" value="C:membrane"/>
    <property type="evidence" value="ECO:0007669"/>
    <property type="project" value="InterPro"/>
</dbReference>
<dbReference type="InterPro" id="IPR017753">
    <property type="entry name" value="G3P_DH_GlpC_su"/>
</dbReference>
<dbReference type="Pfam" id="PF02754">
    <property type="entry name" value="CCG"/>
    <property type="match status" value="2"/>
</dbReference>
<keyword evidence="4" id="KW-0408">Iron</keyword>
<dbReference type="GO" id="GO:0004368">
    <property type="term" value="F:glycerol-3-phosphate dehydrogenase (quinone) activity"/>
    <property type="evidence" value="ECO:0007669"/>
    <property type="project" value="UniProtKB-EC"/>
</dbReference>
<dbReference type="PANTHER" id="PTHR32479">
    <property type="entry name" value="GLYCOLATE OXIDASE IRON-SULFUR SUBUNIT"/>
    <property type="match status" value="1"/>
</dbReference>
<proteinExistence type="predicted"/>
<dbReference type="PROSITE" id="PS51379">
    <property type="entry name" value="4FE4S_FER_2"/>
    <property type="match status" value="2"/>
</dbReference>